<dbReference type="RefSeq" id="WP_165496181.1">
    <property type="nucleotide sequence ID" value="NZ_RXLP01000002.1"/>
</dbReference>
<dbReference type="EMBL" id="RXLP01000002">
    <property type="protein sequence ID" value="TCD54948.1"/>
    <property type="molecule type" value="Genomic_DNA"/>
</dbReference>
<organism evidence="1 2">
    <name type="scientific">Alloscardovia theropitheci</name>
    <dbReference type="NCBI Taxonomy" id="2496842"/>
    <lineage>
        <taxon>Bacteria</taxon>
        <taxon>Bacillati</taxon>
        <taxon>Actinomycetota</taxon>
        <taxon>Actinomycetes</taxon>
        <taxon>Bifidobacteriales</taxon>
        <taxon>Bifidobacteriaceae</taxon>
        <taxon>Alloscardovia</taxon>
    </lineage>
</organism>
<accession>A0A4R0QTS8</accession>
<dbReference type="AlphaFoldDB" id="A0A4R0QTS8"/>
<proteinExistence type="predicted"/>
<keyword evidence="2" id="KW-1185">Reference proteome</keyword>
<comment type="caution">
    <text evidence="1">The sequence shown here is derived from an EMBL/GenBank/DDBJ whole genome shotgun (WGS) entry which is preliminary data.</text>
</comment>
<evidence type="ECO:0000313" key="1">
    <source>
        <dbReference type="EMBL" id="TCD54948.1"/>
    </source>
</evidence>
<sequence>MIDQLKQKAEETCYKANADYVRFLNENSPAKFIEVDGGIEMNLFWGSLLLSSCKGTGSQSGRFMLLHAG</sequence>
<gene>
    <name evidence="1" type="ORF">EJ419_00715</name>
</gene>
<name>A0A4R0QTS8_9BIFI</name>
<protein>
    <submittedName>
        <fullName evidence="1">Uncharacterized protein</fullName>
    </submittedName>
</protein>
<dbReference type="Proteomes" id="UP000291289">
    <property type="component" value="Unassembled WGS sequence"/>
</dbReference>
<reference evidence="1 2" key="1">
    <citation type="submission" date="2018-12" db="EMBL/GenBank/DDBJ databases">
        <title>Alloscrdovia theropitheci sp. nov: a novel taxon from the feces of the bleeding-herat monkey (Theropithecus geleda).</title>
        <authorList>
            <person name="Modesto M."/>
        </authorList>
    </citation>
    <scope>NUCLEOTIDE SEQUENCE [LARGE SCALE GENOMIC DNA]</scope>
    <source>
        <strain evidence="1 2">GLDI4/2</strain>
    </source>
</reference>
<evidence type="ECO:0000313" key="2">
    <source>
        <dbReference type="Proteomes" id="UP000291289"/>
    </source>
</evidence>